<proteinExistence type="predicted"/>
<organism evidence="1 2">
    <name type="scientific">Acetonema longum DSM 6540</name>
    <dbReference type="NCBI Taxonomy" id="1009370"/>
    <lineage>
        <taxon>Bacteria</taxon>
        <taxon>Bacillati</taxon>
        <taxon>Bacillota</taxon>
        <taxon>Negativicutes</taxon>
        <taxon>Acetonemataceae</taxon>
        <taxon>Acetonema</taxon>
    </lineage>
</organism>
<evidence type="ECO:0008006" key="3">
    <source>
        <dbReference type="Google" id="ProtNLM"/>
    </source>
</evidence>
<dbReference type="InterPro" id="IPR012349">
    <property type="entry name" value="Split_barrel_FMN-bd"/>
</dbReference>
<dbReference type="RefSeq" id="WP_004573319.1">
    <property type="nucleotide sequence ID" value="NZ_AFGF01000081.1"/>
</dbReference>
<dbReference type="OrthoDB" id="1681468at2"/>
<protein>
    <recommendedName>
        <fullName evidence="3">Pyridoxamine 5'-phosphate oxidase putative domain-containing protein</fullName>
    </recommendedName>
</protein>
<dbReference type="Proteomes" id="UP000003240">
    <property type="component" value="Unassembled WGS sequence"/>
</dbReference>
<dbReference type="AlphaFoldDB" id="F7NIY8"/>
<evidence type="ECO:0000313" key="1">
    <source>
        <dbReference type="EMBL" id="EGO63985.1"/>
    </source>
</evidence>
<dbReference type="Gene3D" id="2.30.110.10">
    <property type="entry name" value="Electron Transport, Fmn-binding Protein, Chain A"/>
    <property type="match status" value="1"/>
</dbReference>
<dbReference type="EMBL" id="AFGF01000081">
    <property type="protein sequence ID" value="EGO63985.1"/>
    <property type="molecule type" value="Genomic_DNA"/>
</dbReference>
<dbReference type="eggNOG" id="ENOG5032CZG">
    <property type="taxonomic scope" value="Bacteria"/>
</dbReference>
<reference evidence="1 2" key="1">
    <citation type="journal article" date="2011" name="EMBO J.">
        <title>Structural diversity of bacterial flagellar motors.</title>
        <authorList>
            <person name="Chen S."/>
            <person name="Beeby M."/>
            <person name="Murphy G.E."/>
            <person name="Leadbetter J.R."/>
            <person name="Hendrixson D.R."/>
            <person name="Briegel A."/>
            <person name="Li Z."/>
            <person name="Shi J."/>
            <person name="Tocheva E.I."/>
            <person name="Muller A."/>
            <person name="Dobro M.J."/>
            <person name="Jensen G.J."/>
        </authorList>
    </citation>
    <scope>NUCLEOTIDE SEQUENCE [LARGE SCALE GENOMIC DNA]</scope>
    <source>
        <strain evidence="1 2">DSM 6540</strain>
    </source>
</reference>
<evidence type="ECO:0000313" key="2">
    <source>
        <dbReference type="Proteomes" id="UP000003240"/>
    </source>
</evidence>
<name>F7NIY8_9FIRM</name>
<keyword evidence="2" id="KW-1185">Reference proteome</keyword>
<accession>F7NIY8</accession>
<comment type="caution">
    <text evidence="1">The sequence shown here is derived from an EMBL/GenBank/DDBJ whole genome shotgun (WGS) entry which is preliminary data.</text>
</comment>
<gene>
    <name evidence="1" type="ORF">ALO_10204</name>
</gene>
<sequence length="156" mass="17397">MHEQAVVNLLQEKAVFVGTVEGVRPRVRPMLGFIGPNGGLWLLSLVLKERVTLTNNDQAQLCAMGDEGDLLQINGFLEPMPFSSGSMSQWTEAESTLPKHAMDADLSATLYRLRVHSVYYTVRDGKTFYQQDEAGKIETMDGIRLIPGAPFRLKQE</sequence>